<evidence type="ECO:0000256" key="1">
    <source>
        <dbReference type="SAM" id="SignalP"/>
    </source>
</evidence>
<reference evidence="3" key="1">
    <citation type="journal article" date="2019" name="Int. J. Syst. Evol. Microbiol.">
        <title>The Global Catalogue of Microorganisms (GCM) 10K type strain sequencing project: providing services to taxonomists for standard genome sequencing and annotation.</title>
        <authorList>
            <consortium name="The Broad Institute Genomics Platform"/>
            <consortium name="The Broad Institute Genome Sequencing Center for Infectious Disease"/>
            <person name="Wu L."/>
            <person name="Ma J."/>
        </authorList>
    </citation>
    <scope>NUCLEOTIDE SEQUENCE [LARGE SCALE GENOMIC DNA]</scope>
    <source>
        <strain evidence="3">KCTC 52660</strain>
    </source>
</reference>
<protein>
    <recommendedName>
        <fullName evidence="4">Lipid/polyisoprenoid-binding YceI-like domain-containing protein</fullName>
    </recommendedName>
</protein>
<feature type="signal peptide" evidence="1">
    <location>
        <begin position="1"/>
        <end position="28"/>
    </location>
</feature>
<dbReference type="Proteomes" id="UP001595386">
    <property type="component" value="Unassembled WGS sequence"/>
</dbReference>
<evidence type="ECO:0008006" key="4">
    <source>
        <dbReference type="Google" id="ProtNLM"/>
    </source>
</evidence>
<evidence type="ECO:0000313" key="3">
    <source>
        <dbReference type="Proteomes" id="UP001595386"/>
    </source>
</evidence>
<dbReference type="EMBL" id="JBHRSQ010000018">
    <property type="protein sequence ID" value="MFC2993073.1"/>
    <property type="molecule type" value="Genomic_DNA"/>
</dbReference>
<organism evidence="2 3">
    <name type="scientific">Halomonas tibetensis</name>
    <dbReference type="NCBI Taxonomy" id="2259590"/>
    <lineage>
        <taxon>Bacteria</taxon>
        <taxon>Pseudomonadati</taxon>
        <taxon>Pseudomonadota</taxon>
        <taxon>Gammaproteobacteria</taxon>
        <taxon>Oceanospirillales</taxon>
        <taxon>Halomonadaceae</taxon>
        <taxon>Halomonas</taxon>
    </lineage>
</organism>
<proteinExistence type="predicted"/>
<comment type="caution">
    <text evidence="2">The sequence shown here is derived from an EMBL/GenBank/DDBJ whole genome shotgun (WGS) entry which is preliminary data.</text>
</comment>
<sequence>MKLKKPRNLMIGALIAAGLGLCAGQVMANEISGTLDGEPHEWHVLSEGGMSTANFSEFMPGMVIVTVQGHREARFETQGTLSIDFMVMQGTPSEASVTYFHESGLTPHYGTEEEVPIEIEELETDGDSGRVKGRVATSLAYVESMMAGHDHDNVMEIDVTFDVELVREE</sequence>
<keyword evidence="3" id="KW-1185">Reference proteome</keyword>
<dbReference type="RefSeq" id="WP_379760352.1">
    <property type="nucleotide sequence ID" value="NZ_JBHRSQ010000018.1"/>
</dbReference>
<accession>A0ABV7B8C4</accession>
<evidence type="ECO:0000313" key="2">
    <source>
        <dbReference type="EMBL" id="MFC2993073.1"/>
    </source>
</evidence>
<name>A0ABV7B8C4_9GAMM</name>
<feature type="chain" id="PRO_5047459824" description="Lipid/polyisoprenoid-binding YceI-like domain-containing protein" evidence="1">
    <location>
        <begin position="29"/>
        <end position="169"/>
    </location>
</feature>
<keyword evidence="1" id="KW-0732">Signal</keyword>
<gene>
    <name evidence="2" type="ORF">ACFODV_13670</name>
</gene>